<dbReference type="GO" id="GO:0005737">
    <property type="term" value="C:cytoplasm"/>
    <property type="evidence" value="ECO:0007669"/>
    <property type="project" value="GOC"/>
</dbReference>
<evidence type="ECO:0000313" key="4">
    <source>
        <dbReference type="Proteomes" id="UP000323166"/>
    </source>
</evidence>
<evidence type="ECO:0000256" key="1">
    <source>
        <dbReference type="SAM" id="Coils"/>
    </source>
</evidence>
<keyword evidence="4" id="KW-1185">Reference proteome</keyword>
<dbReference type="PANTHER" id="PTHR34009">
    <property type="entry name" value="PROTEIN STAR"/>
    <property type="match status" value="1"/>
</dbReference>
<accession>A0A5S4ZXM1</accession>
<dbReference type="RefSeq" id="WP_166510754.1">
    <property type="nucleotide sequence ID" value="NZ_VNHM01000003.1"/>
</dbReference>
<dbReference type="GO" id="GO:0016197">
    <property type="term" value="P:endosomal transport"/>
    <property type="evidence" value="ECO:0007669"/>
    <property type="project" value="TreeGrafter"/>
</dbReference>
<dbReference type="Proteomes" id="UP000323166">
    <property type="component" value="Unassembled WGS sequence"/>
</dbReference>
<feature type="coiled-coil region" evidence="1">
    <location>
        <begin position="352"/>
        <end position="422"/>
    </location>
</feature>
<dbReference type="InterPro" id="IPR053202">
    <property type="entry name" value="EGF_Rcpt_Signaling_Reg"/>
</dbReference>
<dbReference type="SUPFAM" id="SSF53335">
    <property type="entry name" value="S-adenosyl-L-methionine-dependent methyltransferases"/>
    <property type="match status" value="1"/>
</dbReference>
<reference evidence="3 4" key="1">
    <citation type="submission" date="2019-07" db="EMBL/GenBank/DDBJ databases">
        <title>Genomic Encyclopedia of Type Strains, Phase I: the one thousand microbial genomes (KMG-I) project.</title>
        <authorList>
            <person name="Kyrpides N."/>
        </authorList>
    </citation>
    <scope>NUCLEOTIDE SEQUENCE [LARGE SCALE GENOMIC DNA]</scope>
    <source>
        <strain evidence="3 4">DSM 6562</strain>
    </source>
</reference>
<organism evidence="3 4">
    <name type="scientific">Desulfallas thermosapovorans DSM 6562</name>
    <dbReference type="NCBI Taxonomy" id="1121431"/>
    <lineage>
        <taxon>Bacteria</taxon>
        <taxon>Bacillati</taxon>
        <taxon>Bacillota</taxon>
        <taxon>Clostridia</taxon>
        <taxon>Eubacteriales</taxon>
        <taxon>Desulfallaceae</taxon>
        <taxon>Desulfallas</taxon>
    </lineage>
</organism>
<dbReference type="GO" id="GO:0032259">
    <property type="term" value="P:methylation"/>
    <property type="evidence" value="ECO:0007669"/>
    <property type="project" value="UniProtKB-KW"/>
</dbReference>
<dbReference type="AlphaFoldDB" id="A0A5S4ZXM1"/>
<keyword evidence="1" id="KW-0175">Coiled coil</keyword>
<sequence>MFKFENAFLLNGKQLAAARVPAMRNDTSMVPVVDGLKARADMFLAMPNPSVAHKPEVPSAMATVEQHFRMFGRQLTPGAYLAVAAAEGVNFHFGQSAEDVTLLRLFKKKKGGFYVDVGAYHPRKYSNTYVLHRFWGWNGINIDASAEAIALFEQERPGDVNLHTAVGFSADEAVYWKFDKPARNTFSEANLQRQYAKGDVEVTGQERIHVRPLADILAEHVPDEKVIDLLDVDAEGLDIEVLQSNDWQRFRPQVVLVEDYSVQTKGLENSEIYSYMKQVGYKFISHTFDTSIYIEEGIWIQGLDTLGAAPGATKEQKVLLNDNLLSEIPGVIERAGALVKAHPEWDRMSGKIFMLEGELANERERNRELTAQVQKMAQEQLSQLQEELKVKCIRNKELIDSLNKKETELKEIKSKYKDVMREQRYLEKRYSWIKQSRIWRYMTPVRKMVDMVKKVFTFKSKRTHKNS</sequence>
<name>A0A5S4ZXM1_9FIRM</name>
<dbReference type="Gene3D" id="3.40.50.150">
    <property type="entry name" value="Vaccinia Virus protein VP39"/>
    <property type="match status" value="1"/>
</dbReference>
<dbReference type="InterPro" id="IPR006342">
    <property type="entry name" value="FkbM_mtfrase"/>
</dbReference>
<dbReference type="Pfam" id="PF05050">
    <property type="entry name" value="Methyltransf_21"/>
    <property type="match status" value="1"/>
</dbReference>
<dbReference type="PANTHER" id="PTHR34009:SF2">
    <property type="entry name" value="PROTEIN STAR"/>
    <property type="match status" value="1"/>
</dbReference>
<dbReference type="GO" id="GO:0006888">
    <property type="term" value="P:endoplasmic reticulum to Golgi vesicle-mediated transport"/>
    <property type="evidence" value="ECO:0007669"/>
    <property type="project" value="TreeGrafter"/>
</dbReference>
<feature type="domain" description="Methyltransferase FkbM" evidence="2">
    <location>
        <begin position="116"/>
        <end position="283"/>
    </location>
</feature>
<keyword evidence="3" id="KW-0808">Transferase</keyword>
<evidence type="ECO:0000313" key="3">
    <source>
        <dbReference type="EMBL" id="TYO96887.1"/>
    </source>
</evidence>
<dbReference type="GO" id="GO:0008168">
    <property type="term" value="F:methyltransferase activity"/>
    <property type="evidence" value="ECO:0007669"/>
    <property type="project" value="UniProtKB-KW"/>
</dbReference>
<proteinExistence type="predicted"/>
<gene>
    <name evidence="3" type="ORF">LX24_00697</name>
</gene>
<dbReference type="GO" id="GO:0005886">
    <property type="term" value="C:plasma membrane"/>
    <property type="evidence" value="ECO:0007669"/>
    <property type="project" value="TreeGrafter"/>
</dbReference>
<protein>
    <submittedName>
        <fullName evidence="3">Methyltransferase FkbM-like protein</fullName>
    </submittedName>
</protein>
<dbReference type="InterPro" id="IPR029063">
    <property type="entry name" value="SAM-dependent_MTases_sf"/>
</dbReference>
<dbReference type="EMBL" id="VNHM01000003">
    <property type="protein sequence ID" value="TYO96887.1"/>
    <property type="molecule type" value="Genomic_DNA"/>
</dbReference>
<evidence type="ECO:0000259" key="2">
    <source>
        <dbReference type="Pfam" id="PF05050"/>
    </source>
</evidence>
<keyword evidence="3" id="KW-0489">Methyltransferase</keyword>
<comment type="caution">
    <text evidence="3">The sequence shown here is derived from an EMBL/GenBank/DDBJ whole genome shotgun (WGS) entry which is preliminary data.</text>
</comment>